<dbReference type="EMBL" id="CP113089">
    <property type="protein sequence ID" value="WAB81792.1"/>
    <property type="molecule type" value="Genomic_DNA"/>
</dbReference>
<evidence type="ECO:0000256" key="1">
    <source>
        <dbReference type="SAM" id="MobiDB-lite"/>
    </source>
</evidence>
<organism evidence="3 4">
    <name type="scientific">Microcella daejeonensis</name>
    <dbReference type="NCBI Taxonomy" id="2994971"/>
    <lineage>
        <taxon>Bacteria</taxon>
        <taxon>Bacillati</taxon>
        <taxon>Actinomycetota</taxon>
        <taxon>Actinomycetes</taxon>
        <taxon>Micrococcales</taxon>
        <taxon>Microbacteriaceae</taxon>
        <taxon>Microcella</taxon>
    </lineage>
</organism>
<gene>
    <name evidence="3" type="ORF">OVN18_01875</name>
</gene>
<dbReference type="Proteomes" id="UP001164706">
    <property type="component" value="Chromosome"/>
</dbReference>
<evidence type="ECO:0000313" key="3">
    <source>
        <dbReference type="EMBL" id="WAB81792.1"/>
    </source>
</evidence>
<dbReference type="AlphaFoldDB" id="A0A9E8MLL8"/>
<dbReference type="RefSeq" id="WP_267781582.1">
    <property type="nucleotide sequence ID" value="NZ_CP113089.1"/>
</dbReference>
<dbReference type="KEGG" id="mdb:OVN18_01875"/>
<accession>A0A9E8MLL8</accession>
<evidence type="ECO:0000256" key="2">
    <source>
        <dbReference type="SAM" id="Phobius"/>
    </source>
</evidence>
<name>A0A9E8MLL8_9MICO</name>
<proteinExistence type="predicted"/>
<keyword evidence="2" id="KW-1133">Transmembrane helix</keyword>
<keyword evidence="2" id="KW-0472">Membrane</keyword>
<keyword evidence="2" id="KW-0812">Transmembrane</keyword>
<keyword evidence="4" id="KW-1185">Reference proteome</keyword>
<feature type="transmembrane region" description="Helical" evidence="2">
    <location>
        <begin position="38"/>
        <end position="56"/>
    </location>
</feature>
<feature type="transmembrane region" description="Helical" evidence="2">
    <location>
        <begin position="111"/>
        <end position="134"/>
    </location>
</feature>
<sequence length="137" mass="13809">MTAAPPPLPDDARAASAPAGSTGADAAAGPVARPRFGAARAAVAVLLGLLVAWFLWDGLSSLVGLPAQYEALGIADRTPWAVLVAGVVAPPLIFGLSILIARRQSVTRFTLVLIVALAVIATTRLSLIATAASLSGF</sequence>
<protein>
    <submittedName>
        <fullName evidence="3">Uncharacterized protein</fullName>
    </submittedName>
</protein>
<feature type="region of interest" description="Disordered" evidence="1">
    <location>
        <begin position="1"/>
        <end position="21"/>
    </location>
</feature>
<reference evidence="3" key="1">
    <citation type="submission" date="2022-11" db="EMBL/GenBank/DDBJ databases">
        <title>Description of Microcella daejonensis nov. sp, isolated from riverside soil.</title>
        <authorList>
            <person name="Molina K.M."/>
            <person name="Kim S.B."/>
        </authorList>
    </citation>
    <scope>NUCLEOTIDE SEQUENCE</scope>
    <source>
        <strain evidence="3">MMS21-STM12</strain>
    </source>
</reference>
<evidence type="ECO:0000313" key="4">
    <source>
        <dbReference type="Proteomes" id="UP001164706"/>
    </source>
</evidence>
<feature type="transmembrane region" description="Helical" evidence="2">
    <location>
        <begin position="80"/>
        <end position="99"/>
    </location>
</feature>